<name>A0A1H3QGM6_9PSEU</name>
<dbReference type="STRING" id="589385.SAMN05421504_109303"/>
<sequence>MSLQSEQSIGVVLPADEGIRYRLGFTVDVVAYTGRTIDTQRQIQDRLFSILHRFVAAAGITHEQVNFQPNGDGYHYFLPDSDMYTAVRHLLSTLPRLLIEDNAAHDERIRLRMAVDVGTVGSGPLGFTADAVVRFSRLVDSLPIRAAVVEHCDADLMAIVSETLFQDVVARFSDLAALPFTRVNVEVKGYQAPAYLLVCGLS</sequence>
<proteinExistence type="predicted"/>
<dbReference type="RefSeq" id="WP_091296709.1">
    <property type="nucleotide sequence ID" value="NZ_FNON01000009.1"/>
</dbReference>
<gene>
    <name evidence="1" type="ORF">SAMN05421504_109303</name>
</gene>
<accession>A0A1H3QGM6</accession>
<organism evidence="1 2">
    <name type="scientific">Amycolatopsis xylanica</name>
    <dbReference type="NCBI Taxonomy" id="589385"/>
    <lineage>
        <taxon>Bacteria</taxon>
        <taxon>Bacillati</taxon>
        <taxon>Actinomycetota</taxon>
        <taxon>Actinomycetes</taxon>
        <taxon>Pseudonocardiales</taxon>
        <taxon>Pseudonocardiaceae</taxon>
        <taxon>Amycolatopsis</taxon>
    </lineage>
</organism>
<dbReference type="OrthoDB" id="4149396at2"/>
<evidence type="ECO:0000313" key="2">
    <source>
        <dbReference type="Proteomes" id="UP000199515"/>
    </source>
</evidence>
<dbReference type="EMBL" id="FNON01000009">
    <property type="protein sequence ID" value="SDZ12281.1"/>
    <property type="molecule type" value="Genomic_DNA"/>
</dbReference>
<protein>
    <submittedName>
        <fullName evidence="1">Uncharacterized protein</fullName>
    </submittedName>
</protein>
<keyword evidence="2" id="KW-1185">Reference proteome</keyword>
<reference evidence="1 2" key="1">
    <citation type="submission" date="2016-10" db="EMBL/GenBank/DDBJ databases">
        <authorList>
            <person name="de Groot N.N."/>
        </authorList>
    </citation>
    <scope>NUCLEOTIDE SEQUENCE [LARGE SCALE GENOMIC DNA]</scope>
    <source>
        <strain evidence="1 2">CPCC 202699</strain>
    </source>
</reference>
<dbReference type="Proteomes" id="UP000199515">
    <property type="component" value="Unassembled WGS sequence"/>
</dbReference>
<evidence type="ECO:0000313" key="1">
    <source>
        <dbReference type="EMBL" id="SDZ12281.1"/>
    </source>
</evidence>
<dbReference type="AlphaFoldDB" id="A0A1H3QGM6"/>